<dbReference type="EMBL" id="SGIT01000001">
    <property type="protein sequence ID" value="RZF61413.1"/>
    <property type="molecule type" value="Genomic_DNA"/>
</dbReference>
<dbReference type="CDD" id="cd07814">
    <property type="entry name" value="SRPBCC_CalC_Aha1-like"/>
    <property type="match status" value="1"/>
</dbReference>
<gene>
    <name evidence="1" type="ORF">EWE74_00795</name>
</gene>
<keyword evidence="2" id="KW-1185">Reference proteome</keyword>
<evidence type="ECO:0000313" key="1">
    <source>
        <dbReference type="EMBL" id="RZF61413.1"/>
    </source>
</evidence>
<reference evidence="1 2" key="1">
    <citation type="submission" date="2019-02" db="EMBL/GenBank/DDBJ databases">
        <authorList>
            <person name="Li Y."/>
        </authorList>
    </citation>
    <scope>NUCLEOTIDE SEQUENCE [LARGE SCALE GENOMIC DNA]</scope>
    <source>
        <strain evidence="1 2">30C10-4-7</strain>
    </source>
</reference>
<dbReference type="Proteomes" id="UP000292855">
    <property type="component" value="Unassembled WGS sequence"/>
</dbReference>
<proteinExistence type="predicted"/>
<dbReference type="InterPro" id="IPR023393">
    <property type="entry name" value="START-like_dom_sf"/>
</dbReference>
<dbReference type="Gene3D" id="3.30.530.20">
    <property type="match status" value="1"/>
</dbReference>
<organism evidence="1 2">
    <name type="scientific">Sphingobacterium corticibacterium</name>
    <dbReference type="NCBI Taxonomy" id="2484746"/>
    <lineage>
        <taxon>Bacteria</taxon>
        <taxon>Pseudomonadati</taxon>
        <taxon>Bacteroidota</taxon>
        <taxon>Sphingobacteriia</taxon>
        <taxon>Sphingobacteriales</taxon>
        <taxon>Sphingobacteriaceae</taxon>
        <taxon>Sphingobacterium</taxon>
    </lineage>
</organism>
<sequence>MKKLQFTKEINASAQKVYEAMLGLNDKSTYEHWTSAFNPTSTYEGSWDKGSKIHFVGTDEKGKKGGMVSEIVEHRPAEFVSIRHYGFLDGDTEVTTGEQVEKWAGGHENYGFRESNGITTVTVDMDMTDEYLDYFNNTYPNALNKLKEIAEK</sequence>
<dbReference type="RefSeq" id="WP_130139642.1">
    <property type="nucleotide sequence ID" value="NZ_SGIT01000001.1"/>
</dbReference>
<dbReference type="OrthoDB" id="384974at2"/>
<protein>
    <submittedName>
        <fullName evidence="1">SRPBCC domain-containing protein</fullName>
    </submittedName>
</protein>
<accession>A0A4Q6XMT1</accession>
<comment type="caution">
    <text evidence="1">The sequence shown here is derived from an EMBL/GenBank/DDBJ whole genome shotgun (WGS) entry which is preliminary data.</text>
</comment>
<evidence type="ECO:0000313" key="2">
    <source>
        <dbReference type="Proteomes" id="UP000292855"/>
    </source>
</evidence>
<name>A0A4Q6XMT1_9SPHI</name>
<dbReference type="AlphaFoldDB" id="A0A4Q6XMT1"/>
<dbReference type="SUPFAM" id="SSF55961">
    <property type="entry name" value="Bet v1-like"/>
    <property type="match status" value="1"/>
</dbReference>